<sequence>MCFSTLLIYKCTTEGCNRESAPRQASIDACRPKAELEKQKHPPWPCSICCAWFSYPSEFCRNLTVRSKVEGFVPKHGEAVEWEHYITRDGVVNLRKGRCERCREEAGEKEEATNAVDVGKAKMGLGGDDRGLGGAERITGEEEGVVMISASEQKAGQILRTECNDLECTENLMVQRSEAEIAAAVDDIARLIPLPEDEGDGLIIAAVEQKTEPKLPRENGREIDGDKAGEFREPDEELPIVEMLEDEVESRPERKAMIFETESVPDSDIDDEDFTRLERRHDESPAQEEFDLLAELAEMSAEKNKREAEKSREIDDGEEEAEEADGCLFPFTERCLHYARLFKLSETTSDTIKRLANFMKKIRMKTGLPPHACAAAVILTASHIASPPAPLAPRHIRRTLSLSRTLFLYAYRSLQVPPFRIQDHFDTRKLPKHCCGRPHGQRCPSKLTAWGRWQNKCTEIQVAPTSDRQARLMYYDFKDEMMLRYGPRFITMWDKRLDEMKTGQAYADF</sequence>
<dbReference type="AlphaFoldDB" id="A0AAI8Z866"/>
<dbReference type="Proteomes" id="UP001296104">
    <property type="component" value="Unassembled WGS sequence"/>
</dbReference>
<evidence type="ECO:0000313" key="2">
    <source>
        <dbReference type="EMBL" id="CAK4034235.1"/>
    </source>
</evidence>
<accession>A0AAI8Z866</accession>
<feature type="region of interest" description="Disordered" evidence="1">
    <location>
        <begin position="301"/>
        <end position="323"/>
    </location>
</feature>
<keyword evidence="3" id="KW-1185">Reference proteome</keyword>
<reference evidence="2" key="1">
    <citation type="submission" date="2023-11" db="EMBL/GenBank/DDBJ databases">
        <authorList>
            <person name="Alioto T."/>
            <person name="Alioto T."/>
            <person name="Gomez Garrido J."/>
        </authorList>
    </citation>
    <scope>NUCLEOTIDE SEQUENCE</scope>
</reference>
<feature type="compositionally biased region" description="Basic and acidic residues" evidence="1">
    <location>
        <begin position="301"/>
        <end position="314"/>
    </location>
</feature>
<dbReference type="EMBL" id="CAVMBE010000109">
    <property type="protein sequence ID" value="CAK4034235.1"/>
    <property type="molecule type" value="Genomic_DNA"/>
</dbReference>
<protein>
    <submittedName>
        <fullName evidence="2">Uncharacterized protein</fullName>
    </submittedName>
</protein>
<name>A0AAI8Z866_9PEZI</name>
<comment type="caution">
    <text evidence="2">The sequence shown here is derived from an EMBL/GenBank/DDBJ whole genome shotgun (WGS) entry which is preliminary data.</text>
</comment>
<evidence type="ECO:0000256" key="1">
    <source>
        <dbReference type="SAM" id="MobiDB-lite"/>
    </source>
</evidence>
<proteinExistence type="predicted"/>
<gene>
    <name evidence="2" type="ORF">LECACI_7A009393</name>
</gene>
<evidence type="ECO:0000313" key="3">
    <source>
        <dbReference type="Proteomes" id="UP001296104"/>
    </source>
</evidence>
<organism evidence="2 3">
    <name type="scientific">Lecanosticta acicola</name>
    <dbReference type="NCBI Taxonomy" id="111012"/>
    <lineage>
        <taxon>Eukaryota</taxon>
        <taxon>Fungi</taxon>
        <taxon>Dikarya</taxon>
        <taxon>Ascomycota</taxon>
        <taxon>Pezizomycotina</taxon>
        <taxon>Dothideomycetes</taxon>
        <taxon>Dothideomycetidae</taxon>
        <taxon>Mycosphaerellales</taxon>
        <taxon>Mycosphaerellaceae</taxon>
        <taxon>Lecanosticta</taxon>
    </lineage>
</organism>